<dbReference type="STRING" id="671072.PL9214290434"/>
<protein>
    <submittedName>
        <fullName evidence="1">Uncharacterized protein</fullName>
    </submittedName>
</protein>
<accession>A0A1J1LE31</accession>
<proteinExistence type="predicted"/>
<keyword evidence="2" id="KW-1185">Reference proteome</keyword>
<dbReference type="AlphaFoldDB" id="A0A1J1LE31"/>
<dbReference type="EMBL" id="CZDF01000132">
    <property type="protein sequence ID" value="CUR30843.1"/>
    <property type="molecule type" value="Genomic_DNA"/>
</dbReference>
<name>A0A1J1LE31_9CYAN</name>
<reference evidence="2" key="1">
    <citation type="submission" date="2015-10" db="EMBL/GenBank/DDBJ databases">
        <authorList>
            <person name="Regsiter A."/>
            <person name="william w."/>
        </authorList>
    </citation>
    <scope>NUCLEOTIDE SEQUENCE [LARGE SCALE GENOMIC DNA]</scope>
</reference>
<sequence>MIATLTPNAPIITESKILHKSAILHPLARFVSEQTVALMFNLQLEQIYQIQCWRYVVYVHGQGISQFVSYADFPAILEVEPPKAQDFVRWRQRWYRSRRSQKAPEFWTKFYSFQFHYAASCKQLYQWGELVGLVKTAIAPSAIERLRQAYREEQEIWDNRN</sequence>
<evidence type="ECO:0000313" key="1">
    <source>
        <dbReference type="EMBL" id="CUR30843.1"/>
    </source>
</evidence>
<dbReference type="RefSeq" id="WP_072717802.1">
    <property type="nucleotide sequence ID" value="NZ_LN889782.1"/>
</dbReference>
<dbReference type="OrthoDB" id="423667at2"/>
<evidence type="ECO:0000313" key="2">
    <source>
        <dbReference type="Proteomes" id="UP000184315"/>
    </source>
</evidence>
<gene>
    <name evidence="1" type="ORF">PL9214290434</name>
</gene>
<dbReference type="Proteomes" id="UP000184315">
    <property type="component" value="Unassembled WGS sequence"/>
</dbReference>
<organism evidence="1 2">
    <name type="scientific">Planktothrix tepida PCC 9214</name>
    <dbReference type="NCBI Taxonomy" id="671072"/>
    <lineage>
        <taxon>Bacteria</taxon>
        <taxon>Bacillati</taxon>
        <taxon>Cyanobacteriota</taxon>
        <taxon>Cyanophyceae</taxon>
        <taxon>Oscillatoriophycideae</taxon>
        <taxon>Oscillatoriales</taxon>
        <taxon>Microcoleaceae</taxon>
        <taxon>Planktothrix</taxon>
    </lineage>
</organism>